<evidence type="ECO:0000313" key="11">
    <source>
        <dbReference type="Proteomes" id="UP000314981"/>
    </source>
</evidence>
<dbReference type="SMART" id="SM00423">
    <property type="entry name" value="PSI"/>
    <property type="match status" value="1"/>
</dbReference>
<evidence type="ECO:0000313" key="10">
    <source>
        <dbReference type="Ensembl" id="ENSBIXP00000025499.1"/>
    </source>
</evidence>
<dbReference type="Proteomes" id="UP000314981">
    <property type="component" value="Chromosome 1"/>
</dbReference>
<keyword evidence="11" id="KW-1185">Reference proteome</keyword>
<proteinExistence type="predicted"/>
<evidence type="ECO:0000256" key="4">
    <source>
        <dbReference type="ARBA" id="ARBA00022989"/>
    </source>
</evidence>
<accession>A0A4W2DN08</accession>
<feature type="coiled-coil region" evidence="7">
    <location>
        <begin position="189"/>
        <end position="216"/>
    </location>
</feature>
<dbReference type="PANTHER" id="PTHR15191:SF14">
    <property type="entry name" value="PITUITARY TUMOR-TRANSFORMING GENE 1 PROTEIN-INTERACTING PROTEIN"/>
    <property type="match status" value="1"/>
</dbReference>
<dbReference type="AlphaFoldDB" id="A0A4W2DN08"/>
<reference evidence="10" key="2">
    <citation type="submission" date="2025-08" db="UniProtKB">
        <authorList>
            <consortium name="Ensembl"/>
        </authorList>
    </citation>
    <scope>IDENTIFICATION</scope>
</reference>
<evidence type="ECO:0000256" key="3">
    <source>
        <dbReference type="ARBA" id="ARBA00022729"/>
    </source>
</evidence>
<protein>
    <submittedName>
        <fullName evidence="10">PTTG1 interacting protein</fullName>
    </submittedName>
</protein>
<keyword evidence="3" id="KW-0732">Signal</keyword>
<gene>
    <name evidence="10" type="primary">PTTG1IP</name>
</gene>
<keyword evidence="7" id="KW-0175">Coiled coil</keyword>
<dbReference type="Ensembl" id="ENSBIXT00000052248.1">
    <property type="protein sequence ID" value="ENSBIXP00000025499.1"/>
    <property type="gene ID" value="ENSBIXG00000027584.1"/>
</dbReference>
<evidence type="ECO:0000256" key="5">
    <source>
        <dbReference type="ARBA" id="ARBA00023136"/>
    </source>
</evidence>
<evidence type="ECO:0000256" key="1">
    <source>
        <dbReference type="ARBA" id="ARBA00004479"/>
    </source>
</evidence>
<name>A0A4W2DN08_BOBOX</name>
<keyword evidence="6" id="KW-0325">Glycoprotein</keyword>
<dbReference type="InterPro" id="IPR016201">
    <property type="entry name" value="PSI"/>
</dbReference>
<organism evidence="10 11">
    <name type="scientific">Bos indicus x Bos taurus</name>
    <name type="common">Hybrid cattle</name>
    <dbReference type="NCBI Taxonomy" id="30522"/>
    <lineage>
        <taxon>Eukaryota</taxon>
        <taxon>Metazoa</taxon>
        <taxon>Chordata</taxon>
        <taxon>Craniata</taxon>
        <taxon>Vertebrata</taxon>
        <taxon>Euteleostomi</taxon>
        <taxon>Mammalia</taxon>
        <taxon>Eutheria</taxon>
        <taxon>Laurasiatheria</taxon>
        <taxon>Artiodactyla</taxon>
        <taxon>Ruminantia</taxon>
        <taxon>Pecora</taxon>
        <taxon>Bovidae</taxon>
        <taxon>Bovinae</taxon>
        <taxon>Bos</taxon>
    </lineage>
</organism>
<dbReference type="GO" id="GO:0005634">
    <property type="term" value="C:nucleus"/>
    <property type="evidence" value="ECO:0007669"/>
    <property type="project" value="TreeGrafter"/>
</dbReference>
<feature type="domain" description="PSI" evidence="9">
    <location>
        <begin position="97"/>
        <end position="150"/>
    </location>
</feature>
<dbReference type="InterPro" id="IPR052304">
    <property type="entry name" value="PTTG1IP"/>
</dbReference>
<comment type="subcellular location">
    <subcellularLocation>
        <location evidence="1">Membrane</location>
        <topology evidence="1">Single-pass type I membrane protein</topology>
    </subcellularLocation>
</comment>
<keyword evidence="5 8" id="KW-0472">Membrane</keyword>
<reference evidence="10 11" key="1">
    <citation type="submission" date="2018-11" db="EMBL/GenBank/DDBJ databases">
        <title>Haplotype-resolved cattle genomes.</title>
        <authorList>
            <person name="Low W.Y."/>
            <person name="Tearle R."/>
            <person name="Bickhart D.M."/>
            <person name="Rosen B.D."/>
            <person name="Koren S."/>
            <person name="Rhie A."/>
            <person name="Hiendleder S."/>
            <person name="Phillippy A.M."/>
            <person name="Smith T.P.L."/>
            <person name="Williams J.L."/>
        </authorList>
    </citation>
    <scope>NUCLEOTIDE SEQUENCE [LARGE SCALE GENOMIC DNA]</scope>
</reference>
<evidence type="ECO:0000256" key="8">
    <source>
        <dbReference type="SAM" id="Phobius"/>
    </source>
</evidence>
<keyword evidence="2 8" id="KW-0812">Transmembrane</keyword>
<dbReference type="GO" id="GO:0016020">
    <property type="term" value="C:membrane"/>
    <property type="evidence" value="ECO:0007669"/>
    <property type="project" value="UniProtKB-SubCell"/>
</dbReference>
<evidence type="ECO:0000256" key="7">
    <source>
        <dbReference type="SAM" id="Coils"/>
    </source>
</evidence>
<dbReference type="GO" id="GO:0005737">
    <property type="term" value="C:cytoplasm"/>
    <property type="evidence" value="ECO:0007669"/>
    <property type="project" value="TreeGrafter"/>
</dbReference>
<reference evidence="10" key="3">
    <citation type="submission" date="2025-09" db="UniProtKB">
        <authorList>
            <consortium name="Ensembl"/>
        </authorList>
    </citation>
    <scope>IDENTIFICATION</scope>
</reference>
<evidence type="ECO:0000256" key="2">
    <source>
        <dbReference type="ARBA" id="ARBA00022692"/>
    </source>
</evidence>
<feature type="transmembrane region" description="Helical" evidence="8">
    <location>
        <begin position="155"/>
        <end position="179"/>
    </location>
</feature>
<keyword evidence="4 8" id="KW-1133">Transmembrane helix</keyword>
<evidence type="ECO:0000256" key="6">
    <source>
        <dbReference type="ARBA" id="ARBA00023180"/>
    </source>
</evidence>
<dbReference type="STRING" id="30522.A0A4W2DN08"/>
<dbReference type="PANTHER" id="PTHR15191">
    <property type="entry name" value="PROTEIN CBG20567"/>
    <property type="match status" value="1"/>
</dbReference>
<dbReference type="GO" id="GO:0006606">
    <property type="term" value="P:protein import into nucleus"/>
    <property type="evidence" value="ECO:0007669"/>
    <property type="project" value="TreeGrafter"/>
</dbReference>
<evidence type="ECO:0000259" key="9">
    <source>
        <dbReference type="SMART" id="SM00423"/>
    </source>
</evidence>
<sequence>MVGWRVCSCTSSPLTGLSSRAVSCSALSPSCSGCLVKMPKRQGVCGVLHGVETASPSCLGNQPGAEAWLKPSLELLWSSAPECLLRSWSLVPRQEAGCSQNTSRTCEECLKNVSCLWCNANKMCLDYPVTKVLPPSSLCRLSSARWGVCWVNFEALIIAMSVIGGSLLLGVAICCCCCCRRSRSRRPDKSEEKAIREREERRVRQEERRVEMKLRHDEIRKKYGKSNGLPISVGRGWPGLPGHVQCRAVSAVCAVALQEHTVDHWFPRVFVHPLAFPAPVCL</sequence>